<dbReference type="InterPro" id="IPR009057">
    <property type="entry name" value="Homeodomain-like_sf"/>
</dbReference>
<keyword evidence="2 4" id="KW-0238">DNA-binding</keyword>
<keyword evidence="1" id="KW-0805">Transcription regulation</keyword>
<feature type="DNA-binding region" description="H-T-H motif" evidence="4">
    <location>
        <begin position="44"/>
        <end position="63"/>
    </location>
</feature>
<evidence type="ECO:0000256" key="3">
    <source>
        <dbReference type="ARBA" id="ARBA00023163"/>
    </source>
</evidence>
<feature type="domain" description="HTH tetR-type" evidence="5">
    <location>
        <begin position="21"/>
        <end position="81"/>
    </location>
</feature>
<dbReference type="PANTHER" id="PTHR30055">
    <property type="entry name" value="HTH-TYPE TRANSCRIPTIONAL REGULATOR RUTR"/>
    <property type="match status" value="1"/>
</dbReference>
<dbReference type="Pfam" id="PF00440">
    <property type="entry name" value="TetR_N"/>
    <property type="match status" value="1"/>
</dbReference>
<evidence type="ECO:0000256" key="4">
    <source>
        <dbReference type="PROSITE-ProRule" id="PRU00335"/>
    </source>
</evidence>
<keyword evidence="7" id="KW-1185">Reference proteome</keyword>
<dbReference type="SUPFAM" id="SSF46689">
    <property type="entry name" value="Homeodomain-like"/>
    <property type="match status" value="1"/>
</dbReference>
<proteinExistence type="predicted"/>
<evidence type="ECO:0000256" key="2">
    <source>
        <dbReference type="ARBA" id="ARBA00023125"/>
    </source>
</evidence>
<name>A0ABV8IXG6_9ACTN</name>
<keyword evidence="3" id="KW-0804">Transcription</keyword>
<dbReference type="PANTHER" id="PTHR30055:SF151">
    <property type="entry name" value="TRANSCRIPTIONAL REGULATORY PROTEIN"/>
    <property type="match status" value="1"/>
</dbReference>
<dbReference type="Gene3D" id="1.10.10.60">
    <property type="entry name" value="Homeodomain-like"/>
    <property type="match status" value="1"/>
</dbReference>
<organism evidence="6 7">
    <name type="scientific">Actinoplanes subglobosus</name>
    <dbReference type="NCBI Taxonomy" id="1547892"/>
    <lineage>
        <taxon>Bacteria</taxon>
        <taxon>Bacillati</taxon>
        <taxon>Actinomycetota</taxon>
        <taxon>Actinomycetes</taxon>
        <taxon>Micromonosporales</taxon>
        <taxon>Micromonosporaceae</taxon>
        <taxon>Actinoplanes</taxon>
    </lineage>
</organism>
<dbReference type="Pfam" id="PF02909">
    <property type="entry name" value="TetR_C_1"/>
    <property type="match status" value="1"/>
</dbReference>
<dbReference type="PROSITE" id="PS50977">
    <property type="entry name" value="HTH_TETR_2"/>
    <property type="match status" value="1"/>
</dbReference>
<protein>
    <submittedName>
        <fullName evidence="6">TetR/AcrR family transcriptional regulator</fullName>
    </submittedName>
</protein>
<dbReference type="InterPro" id="IPR036271">
    <property type="entry name" value="Tet_transcr_reg_TetR-rel_C_sf"/>
</dbReference>
<comment type="caution">
    <text evidence="6">The sequence shown here is derived from an EMBL/GenBank/DDBJ whole genome shotgun (WGS) entry which is preliminary data.</text>
</comment>
<evidence type="ECO:0000256" key="1">
    <source>
        <dbReference type="ARBA" id="ARBA00023015"/>
    </source>
</evidence>
<accession>A0ABV8IXG6</accession>
<reference evidence="7" key="1">
    <citation type="journal article" date="2019" name="Int. J. Syst. Evol. Microbiol.">
        <title>The Global Catalogue of Microorganisms (GCM) 10K type strain sequencing project: providing services to taxonomists for standard genome sequencing and annotation.</title>
        <authorList>
            <consortium name="The Broad Institute Genomics Platform"/>
            <consortium name="The Broad Institute Genome Sequencing Center for Infectious Disease"/>
            <person name="Wu L."/>
            <person name="Ma J."/>
        </authorList>
    </citation>
    <scope>NUCLEOTIDE SEQUENCE [LARGE SCALE GENOMIC DNA]</scope>
    <source>
        <strain evidence="7">TBRC 5832</strain>
    </source>
</reference>
<dbReference type="Proteomes" id="UP001595867">
    <property type="component" value="Unassembled WGS sequence"/>
</dbReference>
<dbReference type="SUPFAM" id="SSF48498">
    <property type="entry name" value="Tetracyclin repressor-like, C-terminal domain"/>
    <property type="match status" value="1"/>
</dbReference>
<evidence type="ECO:0000313" key="7">
    <source>
        <dbReference type="Proteomes" id="UP001595867"/>
    </source>
</evidence>
<gene>
    <name evidence="6" type="ORF">ACFO0C_21595</name>
</gene>
<evidence type="ECO:0000259" key="5">
    <source>
        <dbReference type="PROSITE" id="PS50977"/>
    </source>
</evidence>
<dbReference type="InterPro" id="IPR004111">
    <property type="entry name" value="Repressor_TetR_C"/>
</dbReference>
<evidence type="ECO:0000313" key="6">
    <source>
        <dbReference type="EMBL" id="MFC4067538.1"/>
    </source>
</evidence>
<dbReference type="InterPro" id="IPR050109">
    <property type="entry name" value="HTH-type_TetR-like_transc_reg"/>
</dbReference>
<dbReference type="RefSeq" id="WP_378068446.1">
    <property type="nucleotide sequence ID" value="NZ_JBHSBL010000017.1"/>
</dbReference>
<dbReference type="InterPro" id="IPR001647">
    <property type="entry name" value="HTH_TetR"/>
</dbReference>
<dbReference type="Gene3D" id="1.10.357.10">
    <property type="entry name" value="Tetracycline Repressor, domain 2"/>
    <property type="match status" value="1"/>
</dbReference>
<sequence>MPDFTDSVWTRPARARTGQPTLSREQIVRAAIELLDAEGTAGLSMRRLGARLGSGATSLYWHVATKDDLLELAVDDVMGEVYVPEADDAPWRIGVSVMASGMRAMLLRHPWVIGMLGVRPTIGPNVMKMSNRSVGLLSAAGFTGPTLSHVYSLITAHVIGAATTEAAVGAAVNRSGQSAAELRRSLEPFMEKAAEEFPEYARWRGESGVVEMEPDQVWDQSFTFGLDRILDGLELWLSRGGDISAGEGGVATPGG</sequence>
<dbReference type="EMBL" id="JBHSBL010000017">
    <property type="protein sequence ID" value="MFC4067538.1"/>
    <property type="molecule type" value="Genomic_DNA"/>
</dbReference>